<evidence type="ECO:0000313" key="3">
    <source>
        <dbReference type="Proteomes" id="UP001211143"/>
    </source>
</evidence>
<evidence type="ECO:0000256" key="1">
    <source>
        <dbReference type="SAM" id="MobiDB-lite"/>
    </source>
</evidence>
<keyword evidence="3" id="KW-1185">Reference proteome</keyword>
<name>A0AAE9VZL0_9CAUD</name>
<protein>
    <submittedName>
        <fullName evidence="2">Uncharacterized protein</fullName>
    </submittedName>
</protein>
<dbReference type="Proteomes" id="UP001211143">
    <property type="component" value="Segment"/>
</dbReference>
<feature type="compositionally biased region" description="Polar residues" evidence="1">
    <location>
        <begin position="91"/>
        <end position="109"/>
    </location>
</feature>
<feature type="compositionally biased region" description="Basic and acidic residues" evidence="1">
    <location>
        <begin position="112"/>
        <end position="121"/>
    </location>
</feature>
<reference evidence="2" key="1">
    <citation type="submission" date="2022-11" db="EMBL/GenBank/DDBJ databases">
        <authorList>
            <person name="Yang Z.-Q."/>
            <person name="Zhang Y.-S."/>
        </authorList>
    </citation>
    <scope>NUCLEOTIDE SEQUENCE</scope>
</reference>
<evidence type="ECO:0000313" key="2">
    <source>
        <dbReference type="EMBL" id="WBF78438.1"/>
    </source>
</evidence>
<dbReference type="EMBL" id="OP819285">
    <property type="protein sequence ID" value="WBF78438.1"/>
    <property type="molecule type" value="Genomic_DNA"/>
</dbReference>
<accession>A0AAE9VZL0</accession>
<feature type="region of interest" description="Disordered" evidence="1">
    <location>
        <begin position="83"/>
        <end position="121"/>
    </location>
</feature>
<sequence>MLNKVMQSKRKAESRVMPERTAAEKIAELKAARCKRTKNARKEQRRIQLGDLAYSKPSDHATGMNYGVDARKARKQNLMPANKVKKDSDFGSRTATWGSKTDATINSYYRNKRGDNMPRNK</sequence>
<proteinExistence type="predicted"/>
<organism evidence="2 3">
    <name type="scientific">Cronobacter phage EspYZU13</name>
    <dbReference type="NCBI Taxonomy" id="3003790"/>
    <lineage>
        <taxon>Viruses</taxon>
        <taxon>Duplodnaviria</taxon>
        <taxon>Heunggongvirae</taxon>
        <taxon>Uroviricota</taxon>
        <taxon>Caudoviricetes</taxon>
        <taxon>Autographivirales</taxon>
        <taxon>Autonotataviridae</taxon>
        <taxon>Melnykvirinae</taxon>
        <taxon>Cronosvirus</taxon>
        <taxon>Cronosvirus EspYZU13</taxon>
    </lineage>
</organism>